<protein>
    <recommendedName>
        <fullName evidence="5">BZIP domain-containing protein</fullName>
    </recommendedName>
</protein>
<dbReference type="RefSeq" id="WP_274043863.1">
    <property type="nucleotide sequence ID" value="NZ_JANCPR020000013.1"/>
</dbReference>
<gene>
    <name evidence="3" type="ORF">NMN56_015645</name>
</gene>
<reference evidence="3 4" key="1">
    <citation type="submission" date="2023-05" db="EMBL/GenBank/DDBJ databases">
        <title>Streptantibioticus silvisoli sp. nov., acidotolerant actinomycetes 1 from pine litter.</title>
        <authorList>
            <person name="Swiecimska M."/>
            <person name="Golinska P."/>
            <person name="Sangal V."/>
            <person name="Wachnowicz B."/>
            <person name="Goodfellow M."/>
        </authorList>
    </citation>
    <scope>NUCLEOTIDE SEQUENCE [LARGE SCALE GENOMIC DNA]</scope>
    <source>
        <strain evidence="3 4">DSM 42109</strain>
    </source>
</reference>
<feature type="region of interest" description="Disordered" evidence="2">
    <location>
        <begin position="1"/>
        <end position="60"/>
    </location>
</feature>
<feature type="coiled-coil region" evidence="1">
    <location>
        <begin position="112"/>
        <end position="146"/>
    </location>
</feature>
<comment type="caution">
    <text evidence="3">The sequence shown here is derived from an EMBL/GenBank/DDBJ whole genome shotgun (WGS) entry which is preliminary data.</text>
</comment>
<evidence type="ECO:0000313" key="3">
    <source>
        <dbReference type="EMBL" id="MDJ1133369.1"/>
    </source>
</evidence>
<name>A0ABT6ZWA9_9ACTN</name>
<dbReference type="Proteomes" id="UP001214441">
    <property type="component" value="Unassembled WGS sequence"/>
</dbReference>
<proteinExistence type="predicted"/>
<evidence type="ECO:0000313" key="4">
    <source>
        <dbReference type="Proteomes" id="UP001214441"/>
    </source>
</evidence>
<keyword evidence="4" id="KW-1185">Reference proteome</keyword>
<accession>A0ABT6ZWA9</accession>
<keyword evidence="1" id="KW-0175">Coiled coil</keyword>
<dbReference type="EMBL" id="JANCPR020000013">
    <property type="protein sequence ID" value="MDJ1133369.1"/>
    <property type="molecule type" value="Genomic_DNA"/>
</dbReference>
<organism evidence="3 4">
    <name type="scientific">Streptomyces iconiensis</name>
    <dbReference type="NCBI Taxonomy" id="1384038"/>
    <lineage>
        <taxon>Bacteria</taxon>
        <taxon>Bacillati</taxon>
        <taxon>Actinomycetota</taxon>
        <taxon>Actinomycetes</taxon>
        <taxon>Kitasatosporales</taxon>
        <taxon>Streptomycetaceae</taxon>
        <taxon>Streptomyces</taxon>
    </lineage>
</organism>
<feature type="region of interest" description="Disordered" evidence="2">
    <location>
        <begin position="74"/>
        <end position="106"/>
    </location>
</feature>
<feature type="region of interest" description="Disordered" evidence="2">
    <location>
        <begin position="150"/>
        <end position="185"/>
    </location>
</feature>
<evidence type="ECO:0000256" key="2">
    <source>
        <dbReference type="SAM" id="MobiDB-lite"/>
    </source>
</evidence>
<evidence type="ECO:0000256" key="1">
    <source>
        <dbReference type="SAM" id="Coils"/>
    </source>
</evidence>
<evidence type="ECO:0008006" key="5">
    <source>
        <dbReference type="Google" id="ProtNLM"/>
    </source>
</evidence>
<sequence length="185" mass="19356">MAQAEDGAADAGSMRLNGDGTTPVFGQQGGTFAPPRYGPLAPASPGGQQSDLAHSEAMKRKAAGYIERTLGPDTHKASVIADEDSEAITGSKDVPSSVRPGGGGTLKGWRVRAALQTRASRFGRRAKNLENRLKAERETLLDVNKLFGHNETLTSNGFNKLRPSSGAGFDAPPGLSAPKSKLDDL</sequence>